<reference evidence="4 5" key="1">
    <citation type="submission" date="2019-11" db="EMBL/GenBank/DDBJ databases">
        <title>Genome of Strain BIT-d1.</title>
        <authorList>
            <person name="Yang Y."/>
        </authorList>
    </citation>
    <scope>NUCLEOTIDE SEQUENCE [LARGE SCALE GENOMIC DNA]</scope>
    <source>
        <strain evidence="4 5">BIT-d1</strain>
    </source>
</reference>
<sequence length="628" mass="72179">MKKLILTLTLTLTGLISVDAHNNPNPGYWQQHVDYEMDVKVDVKKFTYKGTQKLVYTNNSNDTLKNVYYHLYYNAFQPGSDMDALLNSIPDPDSRMVDTKNIRGRKVTESKITKLKPDEIGFVKVSDLKQNGQILVTKTVGTILEVELKEPLAPNTSTELTMTFEGQAPKMVRRSGRQSKEGVALSMAQWFPKMAEFDFEGWHTEQYLGREFHSVWGNFDVKITIDKEYTVGGTGILVNNNEVGHGYQDAGTEVATSKKDKTLTWHFKAENVLDFTWAADNNYIHDTYQGPNGVKLHFLYKNNPAIIENWKKLQPITAQLMEFFNENVGEYPYEQYSVIQGGDGGMEYSMCTLITGERNFESLVGVTAHELAHSWFQHALATNETKHEWIDEGFTTFISDLAMVKILPEQGSNPFASNYKSYYKLVEKNMHEPLSTHSDHYLTNRAYSTSAYSRGAIFLTQLSYIIGWDNMMASLKKFYSDYKFSHPTPNDFKRTAERVSGAVLDWYMIDWTLTNNTIDYAVQFVEEVQKNQTLVTLERIGRSGMPLDILVVYEDDTMETFYIPYTSMHWTKPNQYVQYERTVLDGWGWAQPEYKFIIPKAKGSIKSIMIDPSQFMADVNQENNLYQK</sequence>
<evidence type="ECO:0000256" key="1">
    <source>
        <dbReference type="PIRSR" id="PIRSR634015-1"/>
    </source>
</evidence>
<comment type="cofactor">
    <cofactor evidence="2">
        <name>Zn(2+)</name>
        <dbReference type="ChEBI" id="CHEBI:29105"/>
    </cofactor>
    <text evidence="2">Binds 1 zinc ion per subunit.</text>
</comment>
<dbReference type="Proteomes" id="UP000438760">
    <property type="component" value="Unassembled WGS sequence"/>
</dbReference>
<evidence type="ECO:0000313" key="5">
    <source>
        <dbReference type="Proteomes" id="UP000438760"/>
    </source>
</evidence>
<accession>A0A6I3LHZ7</accession>
<proteinExistence type="predicted"/>
<feature type="binding site" evidence="2">
    <location>
        <position position="392"/>
    </location>
    <ligand>
        <name>Zn(2+)</name>
        <dbReference type="ChEBI" id="CHEBI:29105"/>
        <note>catalytic</note>
    </ligand>
</feature>
<organism evidence="4 5">
    <name type="scientific">Myroides albus</name>
    <dbReference type="NCBI Taxonomy" id="2562892"/>
    <lineage>
        <taxon>Bacteria</taxon>
        <taxon>Pseudomonadati</taxon>
        <taxon>Bacteroidota</taxon>
        <taxon>Flavobacteriia</taxon>
        <taxon>Flavobacteriales</taxon>
        <taxon>Flavobacteriaceae</taxon>
        <taxon>Myroides</taxon>
    </lineage>
</organism>
<keyword evidence="2" id="KW-0862">Zinc</keyword>
<evidence type="ECO:0000259" key="3">
    <source>
        <dbReference type="Pfam" id="PF01433"/>
    </source>
</evidence>
<dbReference type="Pfam" id="PF01433">
    <property type="entry name" value="Peptidase_M1"/>
    <property type="match status" value="1"/>
</dbReference>
<dbReference type="InterPro" id="IPR014782">
    <property type="entry name" value="Peptidase_M1_dom"/>
</dbReference>
<dbReference type="InterPro" id="IPR034015">
    <property type="entry name" value="M1_LTA4H"/>
</dbReference>
<dbReference type="RefSeq" id="WP_155091914.1">
    <property type="nucleotide sequence ID" value="NZ_CP102754.1"/>
</dbReference>
<dbReference type="AlphaFoldDB" id="A0A6I3LHZ7"/>
<dbReference type="Gene3D" id="1.10.390.10">
    <property type="entry name" value="Neutral Protease Domain 2"/>
    <property type="match status" value="1"/>
</dbReference>
<dbReference type="OrthoDB" id="9814383at2"/>
<feature type="binding site" evidence="2">
    <location>
        <position position="369"/>
    </location>
    <ligand>
        <name>Zn(2+)</name>
        <dbReference type="ChEBI" id="CHEBI:29105"/>
        <note>catalytic</note>
    </ligand>
</feature>
<feature type="active site" description="Proton donor" evidence="1">
    <location>
        <position position="452"/>
    </location>
</feature>
<feature type="domain" description="Peptidase M1 membrane alanine aminopeptidase" evidence="3">
    <location>
        <begin position="357"/>
        <end position="511"/>
    </location>
</feature>
<comment type="caution">
    <text evidence="4">The sequence shown here is derived from an EMBL/GenBank/DDBJ whole genome shotgun (WGS) entry which is preliminary data.</text>
</comment>
<feature type="active site" description="Proton acceptor" evidence="1">
    <location>
        <position position="370"/>
    </location>
</feature>
<evidence type="ECO:0000313" key="4">
    <source>
        <dbReference type="EMBL" id="MTG97873.1"/>
    </source>
</evidence>
<dbReference type="EMBL" id="WMJX01000011">
    <property type="protein sequence ID" value="MTG97873.1"/>
    <property type="molecule type" value="Genomic_DNA"/>
</dbReference>
<dbReference type="CDD" id="cd09604">
    <property type="entry name" value="M1_APN_like"/>
    <property type="match status" value="1"/>
</dbReference>
<protein>
    <submittedName>
        <fullName evidence="4">M1 family peptidase</fullName>
    </submittedName>
</protein>
<dbReference type="GO" id="GO:0008270">
    <property type="term" value="F:zinc ion binding"/>
    <property type="evidence" value="ECO:0007669"/>
    <property type="project" value="InterPro"/>
</dbReference>
<feature type="binding site" evidence="2">
    <location>
        <position position="373"/>
    </location>
    <ligand>
        <name>Zn(2+)</name>
        <dbReference type="ChEBI" id="CHEBI:29105"/>
        <note>catalytic</note>
    </ligand>
</feature>
<dbReference type="PANTHER" id="PTHR45726:SF3">
    <property type="entry name" value="LEUKOTRIENE A-4 HYDROLASE"/>
    <property type="match status" value="1"/>
</dbReference>
<keyword evidence="5" id="KW-1185">Reference proteome</keyword>
<dbReference type="SUPFAM" id="SSF55486">
    <property type="entry name" value="Metalloproteases ('zincins'), catalytic domain"/>
    <property type="match status" value="1"/>
</dbReference>
<dbReference type="PANTHER" id="PTHR45726">
    <property type="entry name" value="LEUKOTRIENE A-4 HYDROLASE"/>
    <property type="match status" value="1"/>
</dbReference>
<name>A0A6I3LHZ7_9FLAO</name>
<gene>
    <name evidence="4" type="ORF">GJV76_06910</name>
</gene>
<dbReference type="GO" id="GO:0008237">
    <property type="term" value="F:metallopeptidase activity"/>
    <property type="evidence" value="ECO:0007669"/>
    <property type="project" value="InterPro"/>
</dbReference>
<dbReference type="InterPro" id="IPR027268">
    <property type="entry name" value="Peptidase_M4/M1_CTD_sf"/>
</dbReference>
<evidence type="ECO:0000256" key="2">
    <source>
        <dbReference type="PIRSR" id="PIRSR634015-3"/>
    </source>
</evidence>
<keyword evidence="2" id="KW-0479">Metal-binding</keyword>